<dbReference type="EMBL" id="BMFL01000013">
    <property type="protein sequence ID" value="GGF03046.1"/>
    <property type="molecule type" value="Genomic_DNA"/>
</dbReference>
<reference evidence="3" key="1">
    <citation type="journal article" date="2014" name="Int. J. Syst. Evol. Microbiol.">
        <title>Complete genome of a new Firmicutes species belonging to the dominant human colonic microbiota ('Ruminococcus bicirculans') reveals two chromosomes and a selective capacity to utilize plant glucans.</title>
        <authorList>
            <consortium name="NISC Comparative Sequencing Program"/>
            <person name="Wegmann U."/>
            <person name="Louis P."/>
            <person name="Goesmann A."/>
            <person name="Henrissat B."/>
            <person name="Duncan S.H."/>
            <person name="Flint H.J."/>
        </authorList>
    </citation>
    <scope>NUCLEOTIDE SEQUENCE</scope>
    <source>
        <strain evidence="3">CGMCC 1.12707</strain>
    </source>
</reference>
<evidence type="ECO:0000256" key="1">
    <source>
        <dbReference type="SAM" id="Phobius"/>
    </source>
</evidence>
<evidence type="ECO:0000313" key="3">
    <source>
        <dbReference type="EMBL" id="GGF03046.1"/>
    </source>
</evidence>
<dbReference type="SUPFAM" id="SSF88874">
    <property type="entry name" value="Receptor-binding domain of short tail fibre protein gp12"/>
    <property type="match status" value="1"/>
</dbReference>
<reference evidence="4" key="3">
    <citation type="submission" date="2016-11" db="EMBL/GenBank/DDBJ databases">
        <authorList>
            <person name="Jaros S."/>
            <person name="Januszkiewicz K."/>
            <person name="Wedrychowicz H."/>
        </authorList>
    </citation>
    <scope>NUCLEOTIDE SEQUENCE [LARGE SCALE GENOMIC DNA]</scope>
    <source>
        <strain evidence="4">DSM 27989</strain>
    </source>
</reference>
<gene>
    <name evidence="3" type="ORF">GCM10010984_20610</name>
    <name evidence="4" type="ORF">SAMN05443634_11168</name>
</gene>
<accession>A0A1M7BN85</accession>
<evidence type="ECO:0000313" key="4">
    <source>
        <dbReference type="EMBL" id="SHL56505.1"/>
    </source>
</evidence>
<keyword evidence="1" id="KW-1133">Transmembrane helix</keyword>
<name>A0A1M7BN85_9FLAO</name>
<proteinExistence type="predicted"/>
<feature type="transmembrane region" description="Helical" evidence="1">
    <location>
        <begin position="156"/>
        <end position="179"/>
    </location>
</feature>
<keyword evidence="6" id="KW-1185">Reference proteome</keyword>
<protein>
    <submittedName>
        <fullName evidence="4">Microcystin-dependent protein</fullName>
    </submittedName>
    <submittedName>
        <fullName evidence="3">Tail Collar domain-containing protein</fullName>
    </submittedName>
</protein>
<reference evidence="3" key="5">
    <citation type="submission" date="2024-05" db="EMBL/GenBank/DDBJ databases">
        <authorList>
            <person name="Sun Q."/>
            <person name="Zhou Y."/>
        </authorList>
    </citation>
    <scope>NUCLEOTIDE SEQUENCE</scope>
    <source>
        <strain evidence="3">CGMCC 1.12707</strain>
    </source>
</reference>
<dbReference type="Proteomes" id="UP000184120">
    <property type="component" value="Unassembled WGS sequence"/>
</dbReference>
<reference evidence="6" key="4">
    <citation type="journal article" date="2019" name="Int. J. Syst. Evol. Microbiol.">
        <title>The Global Catalogue of Microorganisms (GCM) 10K type strain sequencing project: providing services to taxonomists for standard genome sequencing and annotation.</title>
        <authorList>
            <consortium name="The Broad Institute Genomics Platform"/>
            <consortium name="The Broad Institute Genome Sequencing Center for Infectious Disease"/>
            <person name="Wu L."/>
            <person name="Ma J."/>
        </authorList>
    </citation>
    <scope>NUCLEOTIDE SEQUENCE [LARGE SCALE GENOMIC DNA]</scope>
    <source>
        <strain evidence="6">CGMCC 1.12707</strain>
    </source>
</reference>
<sequence length="183" mass="19001">MEEYIAVIRMFAGNFAPNSFAFCHGQIMAIMQNTALFSLVGTTYGGNGQTTFGLPDLRGRVPVGFGPGIGGAPNITLGEVSGVQNTTLTVTNLPAHNHGISVSEAKPTESTPVGNLLTVSPTVGSGPNATQLKSFAPVPVPGTTLKQMAPTTQAGLGYPFSIMQPYLGINFIIALYGIFPARS</sequence>
<evidence type="ECO:0000313" key="5">
    <source>
        <dbReference type="Proteomes" id="UP000184120"/>
    </source>
</evidence>
<keyword evidence="1" id="KW-0812">Transmembrane</keyword>
<dbReference type="Pfam" id="PF07484">
    <property type="entry name" value="Collar"/>
    <property type="match status" value="1"/>
</dbReference>
<dbReference type="AlphaFoldDB" id="A0A1M7BN85"/>
<dbReference type="Proteomes" id="UP000650994">
    <property type="component" value="Unassembled WGS sequence"/>
</dbReference>
<dbReference type="STRING" id="1434701.SAMN05443634_11168"/>
<keyword evidence="1" id="KW-0472">Membrane</keyword>
<dbReference type="RefSeq" id="WP_072933565.1">
    <property type="nucleotide sequence ID" value="NZ_BMFL01000013.1"/>
</dbReference>
<dbReference type="OrthoDB" id="9810174at2"/>
<dbReference type="InterPro" id="IPR037053">
    <property type="entry name" value="Phage_tail_collar_dom_sf"/>
</dbReference>
<feature type="domain" description="Phage tail collar" evidence="2">
    <location>
        <begin position="8"/>
        <end position="62"/>
    </location>
</feature>
<reference evidence="5" key="2">
    <citation type="submission" date="2016-11" db="EMBL/GenBank/DDBJ databases">
        <authorList>
            <person name="Varghese N."/>
            <person name="Submissions S."/>
        </authorList>
    </citation>
    <scope>NUCLEOTIDE SEQUENCE [LARGE SCALE GENOMIC DNA]</scope>
    <source>
        <strain evidence="5">DSM 27989</strain>
    </source>
</reference>
<dbReference type="Gene3D" id="3.90.1340.10">
    <property type="entry name" value="Phage tail collar domain"/>
    <property type="match status" value="1"/>
</dbReference>
<organism evidence="4 5">
    <name type="scientific">Chishuiella changwenlii</name>
    <dbReference type="NCBI Taxonomy" id="1434701"/>
    <lineage>
        <taxon>Bacteria</taxon>
        <taxon>Pseudomonadati</taxon>
        <taxon>Bacteroidota</taxon>
        <taxon>Flavobacteriia</taxon>
        <taxon>Flavobacteriales</taxon>
        <taxon>Weeksellaceae</taxon>
        <taxon>Chishuiella</taxon>
    </lineage>
</organism>
<dbReference type="EMBL" id="FRBH01000011">
    <property type="protein sequence ID" value="SHL56505.1"/>
    <property type="molecule type" value="Genomic_DNA"/>
</dbReference>
<dbReference type="InterPro" id="IPR011083">
    <property type="entry name" value="Phage_tail_collar_dom"/>
</dbReference>
<evidence type="ECO:0000313" key="6">
    <source>
        <dbReference type="Proteomes" id="UP000650994"/>
    </source>
</evidence>
<evidence type="ECO:0000259" key="2">
    <source>
        <dbReference type="Pfam" id="PF07484"/>
    </source>
</evidence>